<dbReference type="GO" id="GO:0006352">
    <property type="term" value="P:DNA-templated transcription initiation"/>
    <property type="evidence" value="ECO:0007669"/>
    <property type="project" value="InterPro"/>
</dbReference>
<evidence type="ECO:0000256" key="2">
    <source>
        <dbReference type="ARBA" id="ARBA00023015"/>
    </source>
</evidence>
<name>A0A9W6P4I1_9ACTN</name>
<accession>A0A9W6P4I1</accession>
<dbReference type="GO" id="GO:0016987">
    <property type="term" value="F:sigma factor activity"/>
    <property type="evidence" value="ECO:0007669"/>
    <property type="project" value="UniProtKB-KW"/>
</dbReference>
<keyword evidence="2" id="KW-0805">Transcription regulation</keyword>
<dbReference type="Proteomes" id="UP001165092">
    <property type="component" value="Unassembled WGS sequence"/>
</dbReference>
<evidence type="ECO:0000256" key="3">
    <source>
        <dbReference type="ARBA" id="ARBA00023082"/>
    </source>
</evidence>
<evidence type="ECO:0000256" key="5">
    <source>
        <dbReference type="ARBA" id="ARBA00023163"/>
    </source>
</evidence>
<comment type="similarity">
    <text evidence="1">Belongs to the sigma-70 factor family. ECF subfamily.</text>
</comment>
<evidence type="ECO:0000256" key="4">
    <source>
        <dbReference type="ARBA" id="ARBA00023125"/>
    </source>
</evidence>
<evidence type="ECO:0000259" key="7">
    <source>
        <dbReference type="Pfam" id="PF04542"/>
    </source>
</evidence>
<comment type="caution">
    <text evidence="9">The sequence shown here is derived from an EMBL/GenBank/DDBJ whole genome shotgun (WGS) entry which is preliminary data.</text>
</comment>
<reference evidence="9" key="1">
    <citation type="submission" date="2023-02" db="EMBL/GenBank/DDBJ databases">
        <title>Nocardiopsis ansamitocini NBRC 112285.</title>
        <authorList>
            <person name="Ichikawa N."/>
            <person name="Sato H."/>
            <person name="Tonouchi N."/>
        </authorList>
    </citation>
    <scope>NUCLEOTIDE SEQUENCE</scope>
    <source>
        <strain evidence="9">NBRC 112285</strain>
    </source>
</reference>
<dbReference type="InterPro" id="IPR013324">
    <property type="entry name" value="RNA_pol_sigma_r3/r4-like"/>
</dbReference>
<dbReference type="AlphaFoldDB" id="A0A9W6P4I1"/>
<dbReference type="CDD" id="cd06171">
    <property type="entry name" value="Sigma70_r4"/>
    <property type="match status" value="1"/>
</dbReference>
<organism evidence="9 10">
    <name type="scientific">Nocardiopsis ansamitocini</name>
    <dbReference type="NCBI Taxonomy" id="1670832"/>
    <lineage>
        <taxon>Bacteria</taxon>
        <taxon>Bacillati</taxon>
        <taxon>Actinomycetota</taxon>
        <taxon>Actinomycetes</taxon>
        <taxon>Streptosporangiales</taxon>
        <taxon>Nocardiopsidaceae</taxon>
        <taxon>Nocardiopsis</taxon>
    </lineage>
</organism>
<keyword evidence="10" id="KW-1185">Reference proteome</keyword>
<dbReference type="Gene3D" id="1.10.1740.10">
    <property type="match status" value="1"/>
</dbReference>
<keyword evidence="3" id="KW-0731">Sigma factor</keyword>
<dbReference type="EMBL" id="BSQG01000002">
    <property type="protein sequence ID" value="GLU47006.1"/>
    <property type="molecule type" value="Genomic_DNA"/>
</dbReference>
<dbReference type="InterPro" id="IPR014284">
    <property type="entry name" value="RNA_pol_sigma-70_dom"/>
</dbReference>
<keyword evidence="5" id="KW-0804">Transcription</keyword>
<dbReference type="InterPro" id="IPR036388">
    <property type="entry name" value="WH-like_DNA-bd_sf"/>
</dbReference>
<dbReference type="Pfam" id="PF04542">
    <property type="entry name" value="Sigma70_r2"/>
    <property type="match status" value="1"/>
</dbReference>
<dbReference type="InterPro" id="IPR013249">
    <property type="entry name" value="RNA_pol_sigma70_r4_t2"/>
</dbReference>
<dbReference type="InterPro" id="IPR039425">
    <property type="entry name" value="RNA_pol_sigma-70-like"/>
</dbReference>
<dbReference type="GO" id="GO:0003677">
    <property type="term" value="F:DNA binding"/>
    <property type="evidence" value="ECO:0007669"/>
    <property type="project" value="UniProtKB-KW"/>
</dbReference>
<protein>
    <submittedName>
        <fullName evidence="9">RNA polymerase sigma factor SigM</fullName>
    </submittedName>
</protein>
<feature type="region of interest" description="Disordered" evidence="6">
    <location>
        <begin position="192"/>
        <end position="211"/>
    </location>
</feature>
<dbReference type="PANTHER" id="PTHR43133">
    <property type="entry name" value="RNA POLYMERASE ECF-TYPE SIGMA FACTO"/>
    <property type="match status" value="1"/>
</dbReference>
<dbReference type="InterPro" id="IPR007627">
    <property type="entry name" value="RNA_pol_sigma70_r2"/>
</dbReference>
<dbReference type="InterPro" id="IPR013325">
    <property type="entry name" value="RNA_pol_sigma_r2"/>
</dbReference>
<dbReference type="NCBIfam" id="TIGR02937">
    <property type="entry name" value="sigma70-ECF"/>
    <property type="match status" value="1"/>
</dbReference>
<dbReference type="NCBIfam" id="NF007225">
    <property type="entry name" value="PRK09643.1"/>
    <property type="match status" value="1"/>
</dbReference>
<evidence type="ECO:0000313" key="10">
    <source>
        <dbReference type="Proteomes" id="UP001165092"/>
    </source>
</evidence>
<proteinExistence type="inferred from homology"/>
<feature type="domain" description="RNA polymerase sigma factor 70 region 4 type 2" evidence="8">
    <location>
        <begin position="135"/>
        <end position="185"/>
    </location>
</feature>
<evidence type="ECO:0000259" key="8">
    <source>
        <dbReference type="Pfam" id="PF08281"/>
    </source>
</evidence>
<sequence length="211" mass="23578">MNTVTDAVQEQLPDKELLSRHNQGDQYAFGEIVKRHRERMWAVAIRVLGDPEEASDAVQDAFLSAFRAAHRFRGEAMVSTWLHRIVVNACHDRLRRKMVRPAVPTDDANLDILSNERLKGTVPDPTNRSDSAIDVHAALENLPTEQRLALILVDMLGYRVDEAAEILDVASGTVKSRCARGRARLLPYLSHLRNPEGPADVTSPRGGDRRS</sequence>
<dbReference type="PANTHER" id="PTHR43133:SF50">
    <property type="entry name" value="ECF RNA POLYMERASE SIGMA FACTOR SIGM"/>
    <property type="match status" value="1"/>
</dbReference>
<evidence type="ECO:0000313" key="9">
    <source>
        <dbReference type="EMBL" id="GLU47006.1"/>
    </source>
</evidence>
<feature type="domain" description="RNA polymerase sigma-70 region 2" evidence="7">
    <location>
        <begin position="32"/>
        <end position="97"/>
    </location>
</feature>
<evidence type="ECO:0000256" key="6">
    <source>
        <dbReference type="SAM" id="MobiDB-lite"/>
    </source>
</evidence>
<dbReference type="SUPFAM" id="SSF88946">
    <property type="entry name" value="Sigma2 domain of RNA polymerase sigma factors"/>
    <property type="match status" value="1"/>
</dbReference>
<keyword evidence="4" id="KW-0238">DNA-binding</keyword>
<dbReference type="RefSeq" id="WP_285757981.1">
    <property type="nucleotide sequence ID" value="NZ_BSQG01000002.1"/>
</dbReference>
<evidence type="ECO:0000256" key="1">
    <source>
        <dbReference type="ARBA" id="ARBA00010641"/>
    </source>
</evidence>
<dbReference type="Pfam" id="PF08281">
    <property type="entry name" value="Sigma70_r4_2"/>
    <property type="match status" value="1"/>
</dbReference>
<dbReference type="SUPFAM" id="SSF88659">
    <property type="entry name" value="Sigma3 and sigma4 domains of RNA polymerase sigma factors"/>
    <property type="match status" value="1"/>
</dbReference>
<gene>
    <name evidence="9" type="ORF">Nans01_13570</name>
</gene>
<dbReference type="Gene3D" id="1.10.10.10">
    <property type="entry name" value="Winged helix-like DNA-binding domain superfamily/Winged helix DNA-binding domain"/>
    <property type="match status" value="1"/>
</dbReference>